<dbReference type="CDD" id="cd03784">
    <property type="entry name" value="GT1_Gtf-like"/>
    <property type="match status" value="1"/>
</dbReference>
<dbReference type="EnsemblMetazoa" id="MDOA008005-RA">
    <property type="protein sequence ID" value="MDOA008005-PA"/>
    <property type="gene ID" value="MDOA008005"/>
</dbReference>
<dbReference type="PANTHER" id="PTHR48043">
    <property type="entry name" value="EG:EG0003.4 PROTEIN-RELATED"/>
    <property type="match status" value="1"/>
</dbReference>
<evidence type="ECO:0000256" key="4">
    <source>
        <dbReference type="SAM" id="Phobius"/>
    </source>
</evidence>
<dbReference type="OrthoDB" id="5835829at2759"/>
<evidence type="ECO:0000313" key="7">
    <source>
        <dbReference type="RefSeq" id="XP_005177143.1"/>
    </source>
</evidence>
<sequence>MQHISKLLIHDFLKWLKIFIILASLGSHNIAANAAKILGIFPHASESHFMLMRTFMMELARREHNVTIFTSHRLDDRLDNLREIVVEPEFPFWKEVQKQSGTKDLQELSKVGDEKLVKYLAHAGHSLMDYFLSNYQVKDILDTPPEQFDYDLIIVDLFYTEALLALGYYFRTPVVGIVSSDFANYMERVQEIVVPSACLPYNLENYDTSIGFWQRLDNIKQCRRRRDAFISEHYAKQEQVIRKYLPQLQGQIPSIVELQSNLALLLVNDYYPLATPKPLIPNIIPVGGLQIRAPRELPWHVRRFLDEARSGVVYVNLGDEQLCSEIPKERMEVLLHVFSKRDERFLMTCHDLKKIDGLPKNVMLNHLVPQTDILAHPHIKLFIMNGDLMALQEAIIRHVPIVGIPLFDNELENVQTAEKLQIGLRIDYANFTEASLNWALDAMANKEFYVLNIRDISKIYRDRPLGGLASALFWLDYILRYGSQPLKTQGIGMPLDQMHLSDLMIYNFLLLLLTLASLVGLYFLGLFLWRKRQTEKMFSKLN</sequence>
<dbReference type="InterPro" id="IPR050271">
    <property type="entry name" value="UDP-glycosyltransferase"/>
</dbReference>
<reference evidence="7" key="2">
    <citation type="submission" date="2025-04" db="UniProtKB">
        <authorList>
            <consortium name="RefSeq"/>
        </authorList>
    </citation>
    <scope>IDENTIFICATION</scope>
    <source>
        <strain evidence="7">Aabys</strain>
    </source>
</reference>
<dbReference type="KEGG" id="mde:101900184"/>
<keyword evidence="6" id="KW-1185">Reference proteome</keyword>
<keyword evidence="4" id="KW-0472">Membrane</keyword>
<proteinExistence type="inferred from homology"/>
<evidence type="ECO:0000256" key="2">
    <source>
        <dbReference type="ARBA" id="ARBA00022676"/>
    </source>
</evidence>
<keyword evidence="4" id="KW-0812">Transmembrane</keyword>
<dbReference type="SUPFAM" id="SSF53756">
    <property type="entry name" value="UDP-Glycosyltransferase/glycogen phosphorylase"/>
    <property type="match status" value="1"/>
</dbReference>
<keyword evidence="3" id="KW-0808">Transferase</keyword>
<dbReference type="AlphaFoldDB" id="A0A1I8MSG2"/>
<dbReference type="PANTHER" id="PTHR48043:SF159">
    <property type="entry name" value="EG:EG0003.4 PROTEIN-RELATED"/>
    <property type="match status" value="1"/>
</dbReference>
<dbReference type="RefSeq" id="XP_005177143.1">
    <property type="nucleotide sequence ID" value="XM_005177086.3"/>
</dbReference>
<evidence type="ECO:0000256" key="3">
    <source>
        <dbReference type="ARBA" id="ARBA00022679"/>
    </source>
</evidence>
<evidence type="ECO:0000313" key="5">
    <source>
        <dbReference type="EnsemblMetazoa" id="MDOA008005-PA"/>
    </source>
</evidence>
<dbReference type="Proteomes" id="UP001652621">
    <property type="component" value="Unplaced"/>
</dbReference>
<accession>A0A1I8MSG2</accession>
<dbReference type="VEuPathDB" id="VectorBase:MDOMA2_012025"/>
<keyword evidence="4" id="KW-1133">Transmembrane helix</keyword>
<dbReference type="eggNOG" id="KOG1192">
    <property type="taxonomic scope" value="Eukaryota"/>
</dbReference>
<dbReference type="InterPro" id="IPR002213">
    <property type="entry name" value="UDP_glucos_trans"/>
</dbReference>
<dbReference type="VEuPathDB" id="VectorBase:MDOA008005"/>
<evidence type="ECO:0000256" key="1">
    <source>
        <dbReference type="ARBA" id="ARBA00009995"/>
    </source>
</evidence>
<name>A0A1I8MSG2_MUSDO</name>
<dbReference type="Pfam" id="PF00201">
    <property type="entry name" value="UDPGT"/>
    <property type="match status" value="1"/>
</dbReference>
<dbReference type="GO" id="GO:0008194">
    <property type="term" value="F:UDP-glycosyltransferase activity"/>
    <property type="evidence" value="ECO:0007669"/>
    <property type="project" value="InterPro"/>
</dbReference>
<reference evidence="5" key="1">
    <citation type="submission" date="2020-05" db="UniProtKB">
        <authorList>
            <consortium name="EnsemblMetazoa"/>
        </authorList>
    </citation>
    <scope>IDENTIFICATION</scope>
    <source>
        <strain evidence="5">Aabys</strain>
    </source>
</reference>
<keyword evidence="2" id="KW-0328">Glycosyltransferase</keyword>
<evidence type="ECO:0000313" key="6">
    <source>
        <dbReference type="Proteomes" id="UP001652621"/>
    </source>
</evidence>
<comment type="similarity">
    <text evidence="1">Belongs to the UDP-glycosyltransferase family.</text>
</comment>
<protein>
    <submittedName>
        <fullName evidence="7">UDP-glucuronosyltransferase 2B20</fullName>
    </submittedName>
</protein>
<organism evidence="5">
    <name type="scientific">Musca domestica</name>
    <name type="common">House fly</name>
    <dbReference type="NCBI Taxonomy" id="7370"/>
    <lineage>
        <taxon>Eukaryota</taxon>
        <taxon>Metazoa</taxon>
        <taxon>Ecdysozoa</taxon>
        <taxon>Arthropoda</taxon>
        <taxon>Hexapoda</taxon>
        <taxon>Insecta</taxon>
        <taxon>Pterygota</taxon>
        <taxon>Neoptera</taxon>
        <taxon>Endopterygota</taxon>
        <taxon>Diptera</taxon>
        <taxon>Brachycera</taxon>
        <taxon>Muscomorpha</taxon>
        <taxon>Muscoidea</taxon>
        <taxon>Muscidae</taxon>
        <taxon>Musca</taxon>
    </lineage>
</organism>
<feature type="transmembrane region" description="Helical" evidence="4">
    <location>
        <begin position="503"/>
        <end position="529"/>
    </location>
</feature>
<gene>
    <name evidence="5" type="primary">101900184</name>
    <name evidence="7" type="synonym">LOC101900184</name>
</gene>
<dbReference type="STRING" id="7370.A0A1I8MSG2"/>
<dbReference type="Gene3D" id="3.40.50.2000">
    <property type="entry name" value="Glycogen Phosphorylase B"/>
    <property type="match status" value="2"/>
</dbReference>